<evidence type="ECO:0000256" key="4">
    <source>
        <dbReference type="ARBA" id="ARBA00023136"/>
    </source>
</evidence>
<feature type="transmembrane region" description="Helical" evidence="6">
    <location>
        <begin position="154"/>
        <end position="176"/>
    </location>
</feature>
<keyword evidence="4 6" id="KW-0472">Membrane</keyword>
<organism evidence="7 8">
    <name type="scientific">Quadrisphaera setariae</name>
    <dbReference type="NCBI Taxonomy" id="2593304"/>
    <lineage>
        <taxon>Bacteria</taxon>
        <taxon>Bacillati</taxon>
        <taxon>Actinomycetota</taxon>
        <taxon>Actinomycetes</taxon>
        <taxon>Kineosporiales</taxon>
        <taxon>Kineosporiaceae</taxon>
        <taxon>Quadrisphaera</taxon>
    </lineage>
</organism>
<keyword evidence="8" id="KW-1185">Reference proteome</keyword>
<feature type="transmembrane region" description="Helical" evidence="6">
    <location>
        <begin position="117"/>
        <end position="142"/>
    </location>
</feature>
<accession>A0A5C8ZJX2</accession>
<reference evidence="7 8" key="1">
    <citation type="submission" date="2019-07" db="EMBL/GenBank/DDBJ databases">
        <title>Quadrisphaera sp. strain DD2A genome sequencing and assembly.</title>
        <authorList>
            <person name="Kim I."/>
        </authorList>
    </citation>
    <scope>NUCLEOTIDE SEQUENCE [LARGE SCALE GENOMIC DNA]</scope>
    <source>
        <strain evidence="7 8">DD2A</strain>
    </source>
</reference>
<feature type="transmembrane region" description="Helical" evidence="6">
    <location>
        <begin position="182"/>
        <end position="201"/>
    </location>
</feature>
<evidence type="ECO:0000256" key="2">
    <source>
        <dbReference type="ARBA" id="ARBA00022692"/>
    </source>
</evidence>
<keyword evidence="3 6" id="KW-1133">Transmembrane helix</keyword>
<feature type="compositionally biased region" description="Low complexity" evidence="5">
    <location>
        <begin position="66"/>
        <end position="97"/>
    </location>
</feature>
<gene>
    <name evidence="7" type="ORF">FMM08_06675</name>
</gene>
<evidence type="ECO:0000256" key="3">
    <source>
        <dbReference type="ARBA" id="ARBA00022989"/>
    </source>
</evidence>
<evidence type="ECO:0000256" key="6">
    <source>
        <dbReference type="SAM" id="Phobius"/>
    </source>
</evidence>
<proteinExistence type="predicted"/>
<protein>
    <submittedName>
        <fullName evidence="7">DUF4870 domain-containing protein</fullName>
    </submittedName>
</protein>
<evidence type="ECO:0000256" key="5">
    <source>
        <dbReference type="SAM" id="MobiDB-lite"/>
    </source>
</evidence>
<dbReference type="Pfam" id="PF09685">
    <property type="entry name" value="MamF_MmsF"/>
    <property type="match status" value="1"/>
</dbReference>
<dbReference type="RefSeq" id="WP_147925560.1">
    <property type="nucleotide sequence ID" value="NZ_VKAC01000003.1"/>
</dbReference>
<name>A0A5C8ZJX2_9ACTN</name>
<feature type="region of interest" description="Disordered" evidence="5">
    <location>
        <begin position="1"/>
        <end position="97"/>
    </location>
</feature>
<sequence>MPEQHGRPSDQPDQPGEVPPPQHGQYGSGYGEQPTEPGTATAPGASAPSYGQQAPPYGQQPPPPQQGYAHPGQQGYSAPGPQQGHPQSGYQQQGHPQQGYALPAEISPQDQRLWACLAHVSSIVSSIIGLTFVGPLVIYLVLKDRGHFVRSQAAEALDFQILVNVVFLALGVVSVVTFGLGLLLYLPVGVAALVFVIIAAVKANQGVDYRYPVNWRLVK</sequence>
<evidence type="ECO:0000313" key="8">
    <source>
        <dbReference type="Proteomes" id="UP000321234"/>
    </source>
</evidence>
<dbReference type="InterPro" id="IPR019109">
    <property type="entry name" value="MamF_MmsF"/>
</dbReference>
<dbReference type="OrthoDB" id="9808930at2"/>
<dbReference type="AlphaFoldDB" id="A0A5C8ZJX2"/>
<comment type="subcellular location">
    <subcellularLocation>
        <location evidence="1">Membrane</location>
        <topology evidence="1">Multi-pass membrane protein</topology>
    </subcellularLocation>
</comment>
<comment type="caution">
    <text evidence="7">The sequence shown here is derived from an EMBL/GenBank/DDBJ whole genome shotgun (WGS) entry which is preliminary data.</text>
</comment>
<dbReference type="EMBL" id="VKAC01000003">
    <property type="protein sequence ID" value="TXR57140.1"/>
    <property type="molecule type" value="Genomic_DNA"/>
</dbReference>
<feature type="compositionally biased region" description="Basic and acidic residues" evidence="5">
    <location>
        <begin position="1"/>
        <end position="10"/>
    </location>
</feature>
<feature type="compositionally biased region" description="Low complexity" evidence="5">
    <location>
        <begin position="34"/>
        <end position="57"/>
    </location>
</feature>
<dbReference type="Proteomes" id="UP000321234">
    <property type="component" value="Unassembled WGS sequence"/>
</dbReference>
<keyword evidence="2 6" id="KW-0812">Transmembrane</keyword>
<evidence type="ECO:0000256" key="1">
    <source>
        <dbReference type="ARBA" id="ARBA00004141"/>
    </source>
</evidence>
<evidence type="ECO:0000313" key="7">
    <source>
        <dbReference type="EMBL" id="TXR57140.1"/>
    </source>
</evidence>